<dbReference type="PRINTS" id="PR00344">
    <property type="entry name" value="BCTRLSENSOR"/>
</dbReference>
<evidence type="ECO:0000259" key="9">
    <source>
        <dbReference type="PROSITE" id="PS50110"/>
    </source>
</evidence>
<protein>
    <recommendedName>
        <fullName evidence="2">histidine kinase</fullName>
        <ecNumber evidence="2">2.7.13.3</ecNumber>
    </recommendedName>
</protein>
<proteinExistence type="predicted"/>
<dbReference type="CDD" id="cd00082">
    <property type="entry name" value="HisKA"/>
    <property type="match status" value="1"/>
</dbReference>
<feature type="transmembrane region" description="Helical" evidence="7">
    <location>
        <begin position="249"/>
        <end position="273"/>
    </location>
</feature>
<reference evidence="10 11" key="1">
    <citation type="submission" date="2020-05" db="EMBL/GenBank/DDBJ databases">
        <title>Characterization of novel class B3 metallo-beta-lactamase from novel Pseudomonas species.</title>
        <authorList>
            <person name="Yamada K."/>
            <person name="Aoki K."/>
            <person name="Ishii Y."/>
        </authorList>
    </citation>
    <scope>NUCLEOTIDE SEQUENCE [LARGE SCALE GENOMIC DNA]</scope>
    <source>
        <strain evidence="10 11">TUM18999</strain>
    </source>
</reference>
<evidence type="ECO:0000313" key="11">
    <source>
        <dbReference type="Proteomes" id="UP000509383"/>
    </source>
</evidence>
<dbReference type="CDD" id="cd00156">
    <property type="entry name" value="REC"/>
    <property type="match status" value="1"/>
</dbReference>
<feature type="modified residue" description="4-aspartylphosphate" evidence="6">
    <location>
        <position position="708"/>
    </location>
</feature>
<dbReference type="SMART" id="SM00388">
    <property type="entry name" value="HisKA"/>
    <property type="match status" value="1"/>
</dbReference>
<dbReference type="EMBL" id="AP023189">
    <property type="protein sequence ID" value="BCG22542.1"/>
    <property type="molecule type" value="Genomic_DNA"/>
</dbReference>
<dbReference type="KEGG" id="ptw:TUM18999_07330"/>
<evidence type="ECO:0000256" key="6">
    <source>
        <dbReference type="PROSITE-ProRule" id="PRU00169"/>
    </source>
</evidence>
<dbReference type="InterPro" id="IPR001789">
    <property type="entry name" value="Sig_transdc_resp-reg_receiver"/>
</dbReference>
<dbReference type="SMART" id="SM00387">
    <property type="entry name" value="HATPase_c"/>
    <property type="match status" value="1"/>
</dbReference>
<feature type="domain" description="Histidine kinase" evidence="8">
    <location>
        <begin position="416"/>
        <end position="637"/>
    </location>
</feature>
<evidence type="ECO:0000259" key="8">
    <source>
        <dbReference type="PROSITE" id="PS50109"/>
    </source>
</evidence>
<dbReference type="AlphaFoldDB" id="A0A6J4DYG6"/>
<feature type="domain" description="Response regulatory" evidence="9">
    <location>
        <begin position="660"/>
        <end position="773"/>
    </location>
</feature>
<evidence type="ECO:0000256" key="7">
    <source>
        <dbReference type="SAM" id="Phobius"/>
    </source>
</evidence>
<feature type="transmembrane region" description="Helical" evidence="7">
    <location>
        <begin position="193"/>
        <end position="210"/>
    </location>
</feature>
<dbReference type="Pfam" id="PF00072">
    <property type="entry name" value="Response_reg"/>
    <property type="match status" value="1"/>
</dbReference>
<dbReference type="InterPro" id="IPR011623">
    <property type="entry name" value="7TMR_DISM_rcpt_extracell_dom1"/>
</dbReference>
<dbReference type="PANTHER" id="PTHR43047:SF72">
    <property type="entry name" value="OSMOSENSING HISTIDINE PROTEIN KINASE SLN1"/>
    <property type="match status" value="1"/>
</dbReference>
<dbReference type="Proteomes" id="UP000509383">
    <property type="component" value="Chromosome"/>
</dbReference>
<dbReference type="PROSITE" id="PS50110">
    <property type="entry name" value="RESPONSE_REGULATORY"/>
    <property type="match status" value="1"/>
</dbReference>
<keyword evidence="3 6" id="KW-0597">Phosphoprotein</keyword>
<dbReference type="SUPFAM" id="SSF47384">
    <property type="entry name" value="Homodimeric domain of signal transducing histidine kinase"/>
    <property type="match status" value="1"/>
</dbReference>
<dbReference type="Gene3D" id="3.30.565.10">
    <property type="entry name" value="Histidine kinase-like ATPase, C-terminal domain"/>
    <property type="match status" value="1"/>
</dbReference>
<keyword evidence="7" id="KW-0812">Transmembrane</keyword>
<dbReference type="InterPro" id="IPR003661">
    <property type="entry name" value="HisK_dim/P_dom"/>
</dbReference>
<dbReference type="GO" id="GO:0009927">
    <property type="term" value="F:histidine phosphotransfer kinase activity"/>
    <property type="evidence" value="ECO:0007669"/>
    <property type="project" value="TreeGrafter"/>
</dbReference>
<accession>A0A6J4DYG6</accession>
<dbReference type="InterPro" id="IPR004358">
    <property type="entry name" value="Sig_transdc_His_kin-like_C"/>
</dbReference>
<feature type="transmembrane region" description="Helical" evidence="7">
    <location>
        <begin position="308"/>
        <end position="328"/>
    </location>
</feature>
<feature type="transmembrane region" description="Helical" evidence="7">
    <location>
        <begin position="217"/>
        <end position="237"/>
    </location>
</feature>
<dbReference type="SUPFAM" id="SSF55874">
    <property type="entry name" value="ATPase domain of HSP90 chaperone/DNA topoisomerase II/histidine kinase"/>
    <property type="match status" value="1"/>
</dbReference>
<dbReference type="InterPro" id="IPR011006">
    <property type="entry name" value="CheY-like_superfamily"/>
</dbReference>
<dbReference type="SUPFAM" id="SSF52172">
    <property type="entry name" value="CheY-like"/>
    <property type="match status" value="1"/>
</dbReference>
<evidence type="ECO:0000256" key="3">
    <source>
        <dbReference type="ARBA" id="ARBA00022553"/>
    </source>
</evidence>
<organism evidence="10 11">
    <name type="scientific">Pseudomonas tohonis</name>
    <dbReference type="NCBI Taxonomy" id="2725477"/>
    <lineage>
        <taxon>Bacteria</taxon>
        <taxon>Pseudomonadati</taxon>
        <taxon>Pseudomonadota</taxon>
        <taxon>Gammaproteobacteria</taxon>
        <taxon>Pseudomonadales</taxon>
        <taxon>Pseudomonadaceae</taxon>
        <taxon>Pseudomonas</taxon>
    </lineage>
</organism>
<dbReference type="Gene3D" id="2.60.40.2380">
    <property type="match status" value="1"/>
</dbReference>
<keyword evidence="7" id="KW-0472">Membrane</keyword>
<keyword evidence="4" id="KW-0808">Transferase</keyword>
<dbReference type="RefSeq" id="WP_173177628.1">
    <property type="nucleotide sequence ID" value="NZ_AP023189.1"/>
</dbReference>
<dbReference type="PANTHER" id="PTHR43047">
    <property type="entry name" value="TWO-COMPONENT HISTIDINE PROTEIN KINASE"/>
    <property type="match status" value="1"/>
</dbReference>
<dbReference type="Gene3D" id="1.10.287.130">
    <property type="match status" value="1"/>
</dbReference>
<dbReference type="Pfam" id="PF02518">
    <property type="entry name" value="HATPase_c"/>
    <property type="match status" value="1"/>
</dbReference>
<dbReference type="Pfam" id="PF07695">
    <property type="entry name" value="7TMR-DISM_7TM"/>
    <property type="match status" value="1"/>
</dbReference>
<dbReference type="EC" id="2.7.13.3" evidence="2"/>
<evidence type="ECO:0000256" key="4">
    <source>
        <dbReference type="ARBA" id="ARBA00022679"/>
    </source>
</evidence>
<sequence length="856" mass="93025">MPADRRLMRLWQVLCLCGLWAMAGGAWAEVLELRDDGAFQVVDRFDLRVDQDGGLDITAVAAAPERFAQVAARTLSQGFDPRPRWLRFSIRNPGTTALTRWLEIGHARLESARLYTLEGDGRWQVQASGLVVPMALRPLPGPTALFPLTLEPGETRTLYVRVQSRSAQYMGIRLWEPQAYRDKQLRFENLRSMAQGGIVLAGLLSLLIFIQLRDMPYLYFGLEMLLISGFEAIIGGLAQQYLWPGTWPFPIVLVPLLGAAVMIMHCQFVRTFLDLRRRGRGWDRTLLGVIGVVIVAALGASLHDYIVWLQVLTLASLVALAAGIITSYQAWRGGNASAGLTLISFGAFGVSVVIREAGLYLGLDPTGPLLASAWPLAVLVMAPFILIAITNRTQQLSAALAVEREANRAKTTFLAHMSHELRTPLNTIIGFAQLLQRGSRRLGPEEGARAIEGSGRHLLHLIDELLDAARAEIGQLEVTAAPLAFRPWLADMVEVARLQAEAAGNGFSLEEHGVVPEYLSIDSRRLRQVLDNLFSNANRHTRDGRIALRYRGEKQGSQVRLCFEVEDSGGGIDGDDLARIFEPFVRGRNQHAEGSRAGVGLGLAIARQLVRCMGGELSVASTPGQGSAFRFHVVGELLAELPAEPAAGDVAVPRPLGDQVVLLVEDDPDLRLLLAEQLSRHQLRVVTAVDGRDAALKWREDVALVITDQFMDGGDGWSVLQWVAERSPATPVVLLSATAPLPPEGFAPHLGFADCLRKPISEAELADLLARFLGLQDLAPSGSESPASDTAARPDAARLAILASLVETGQVTLIEEWAHDLAAEQPECIGFADAVLQAALTLDFPQLAELVGPAEG</sequence>
<feature type="transmembrane region" description="Helical" evidence="7">
    <location>
        <begin position="369"/>
        <end position="389"/>
    </location>
</feature>
<comment type="catalytic activity">
    <reaction evidence="1">
        <text>ATP + protein L-histidine = ADP + protein N-phospho-L-histidine.</text>
        <dbReference type="EC" id="2.7.13.3"/>
    </reaction>
</comment>
<name>A0A6J4DYG6_9PSED</name>
<dbReference type="Gene3D" id="3.40.50.2300">
    <property type="match status" value="1"/>
</dbReference>
<feature type="transmembrane region" description="Helical" evidence="7">
    <location>
        <begin position="340"/>
        <end position="363"/>
    </location>
</feature>
<dbReference type="InterPro" id="IPR036097">
    <property type="entry name" value="HisK_dim/P_sf"/>
</dbReference>
<feature type="transmembrane region" description="Helical" evidence="7">
    <location>
        <begin position="285"/>
        <end position="302"/>
    </location>
</feature>
<dbReference type="PROSITE" id="PS50109">
    <property type="entry name" value="HIS_KIN"/>
    <property type="match status" value="1"/>
</dbReference>
<evidence type="ECO:0000256" key="2">
    <source>
        <dbReference type="ARBA" id="ARBA00012438"/>
    </source>
</evidence>
<dbReference type="Pfam" id="PF00512">
    <property type="entry name" value="HisKA"/>
    <property type="match status" value="1"/>
</dbReference>
<dbReference type="InterPro" id="IPR005467">
    <property type="entry name" value="His_kinase_dom"/>
</dbReference>
<dbReference type="GO" id="GO:0005886">
    <property type="term" value="C:plasma membrane"/>
    <property type="evidence" value="ECO:0007669"/>
    <property type="project" value="TreeGrafter"/>
</dbReference>
<evidence type="ECO:0000256" key="5">
    <source>
        <dbReference type="ARBA" id="ARBA00022777"/>
    </source>
</evidence>
<gene>
    <name evidence="10" type="primary">ladS_1</name>
    <name evidence="10" type="ORF">TUM18999_07330</name>
</gene>
<dbReference type="SMART" id="SM00448">
    <property type="entry name" value="REC"/>
    <property type="match status" value="1"/>
</dbReference>
<evidence type="ECO:0000313" key="10">
    <source>
        <dbReference type="EMBL" id="BCG22542.1"/>
    </source>
</evidence>
<keyword evidence="5 10" id="KW-0418">Kinase</keyword>
<evidence type="ECO:0000256" key="1">
    <source>
        <dbReference type="ARBA" id="ARBA00000085"/>
    </source>
</evidence>
<dbReference type="GO" id="GO:0000155">
    <property type="term" value="F:phosphorelay sensor kinase activity"/>
    <property type="evidence" value="ECO:0007669"/>
    <property type="project" value="InterPro"/>
</dbReference>
<dbReference type="InterPro" id="IPR036890">
    <property type="entry name" value="HATPase_C_sf"/>
</dbReference>
<keyword evidence="7" id="KW-1133">Transmembrane helix</keyword>
<dbReference type="Pfam" id="PF07696">
    <property type="entry name" value="7TMR-DISMED2"/>
    <property type="match status" value="1"/>
</dbReference>
<dbReference type="InterPro" id="IPR003594">
    <property type="entry name" value="HATPase_dom"/>
</dbReference>
<dbReference type="InterPro" id="IPR011622">
    <property type="entry name" value="7TMR_DISM_rcpt_extracell_dom2"/>
</dbReference>